<name>A0A1X6P657_PORUM</name>
<dbReference type="EMBL" id="KV918869">
    <property type="protein sequence ID" value="OSX76372.1"/>
    <property type="molecule type" value="Genomic_DNA"/>
</dbReference>
<reference evidence="2 3" key="1">
    <citation type="submission" date="2017-03" db="EMBL/GenBank/DDBJ databases">
        <title>WGS assembly of Porphyra umbilicalis.</title>
        <authorList>
            <person name="Brawley S.H."/>
            <person name="Blouin N.A."/>
            <person name="Ficko-Blean E."/>
            <person name="Wheeler G.L."/>
            <person name="Lohr M."/>
            <person name="Goodson H.V."/>
            <person name="Jenkins J.W."/>
            <person name="Blaby-Haas C.E."/>
            <person name="Helliwell K.E."/>
            <person name="Chan C."/>
            <person name="Marriage T."/>
            <person name="Bhattacharya D."/>
            <person name="Klein A.S."/>
            <person name="Badis Y."/>
            <person name="Brodie J."/>
            <person name="Cao Y."/>
            <person name="Collen J."/>
            <person name="Dittami S.M."/>
            <person name="Gachon C.M."/>
            <person name="Green B.R."/>
            <person name="Karpowicz S."/>
            <person name="Kim J.W."/>
            <person name="Kudahl U."/>
            <person name="Lin S."/>
            <person name="Michel G."/>
            <person name="Mittag M."/>
            <person name="Olson B.J."/>
            <person name="Pangilinan J."/>
            <person name="Peng Y."/>
            <person name="Qiu H."/>
            <person name="Shu S."/>
            <person name="Singer J.T."/>
            <person name="Smith A.G."/>
            <person name="Sprecher B.N."/>
            <person name="Wagner V."/>
            <person name="Wang W."/>
            <person name="Wang Z.-Y."/>
            <person name="Yan J."/>
            <person name="Yarish C."/>
            <person name="Zoeuner-Riek S."/>
            <person name="Zhuang Y."/>
            <person name="Zou Y."/>
            <person name="Lindquist E.A."/>
            <person name="Grimwood J."/>
            <person name="Barry K."/>
            <person name="Rokhsar D.S."/>
            <person name="Schmutz J."/>
            <person name="Stiller J.W."/>
            <person name="Grossman A.R."/>
            <person name="Prochnik S.E."/>
        </authorList>
    </citation>
    <scope>NUCLEOTIDE SEQUENCE [LARGE SCALE GENOMIC DNA]</scope>
    <source>
        <strain evidence="2">4086291</strain>
    </source>
</reference>
<evidence type="ECO:0000313" key="2">
    <source>
        <dbReference type="EMBL" id="OSX76372.1"/>
    </source>
</evidence>
<proteinExistence type="predicted"/>
<keyword evidence="1" id="KW-0732">Signal</keyword>
<evidence type="ECO:0000313" key="3">
    <source>
        <dbReference type="Proteomes" id="UP000218209"/>
    </source>
</evidence>
<feature type="signal peptide" evidence="1">
    <location>
        <begin position="1"/>
        <end position="23"/>
    </location>
</feature>
<dbReference type="AlphaFoldDB" id="A0A1X6P657"/>
<evidence type="ECO:0000256" key="1">
    <source>
        <dbReference type="SAM" id="SignalP"/>
    </source>
</evidence>
<dbReference type="Proteomes" id="UP000218209">
    <property type="component" value="Unassembled WGS sequence"/>
</dbReference>
<accession>A0A1X6P657</accession>
<gene>
    <name evidence="2" type="ORF">BU14_0194s0011</name>
</gene>
<protein>
    <submittedName>
        <fullName evidence="2">Uncharacterized protein</fullName>
    </submittedName>
</protein>
<organism evidence="2 3">
    <name type="scientific">Porphyra umbilicalis</name>
    <name type="common">Purple laver</name>
    <name type="synonym">Red alga</name>
    <dbReference type="NCBI Taxonomy" id="2786"/>
    <lineage>
        <taxon>Eukaryota</taxon>
        <taxon>Rhodophyta</taxon>
        <taxon>Bangiophyceae</taxon>
        <taxon>Bangiales</taxon>
        <taxon>Bangiaceae</taxon>
        <taxon>Porphyra</taxon>
    </lineage>
</organism>
<sequence>MAVPKSLFASLAVALLALLSVAAVSPTDAAVAVQAASNPEALHIEGLSHADEEPALASLTGRTRYEGRCNSYFKCGTKSVTVVAKNSYLCYFKEAPSKASRSGSGRCNGLPYKCKPAKCTGWRVCTCDQCKKVVFKVPIYCEK</sequence>
<feature type="chain" id="PRO_5012394639" evidence="1">
    <location>
        <begin position="24"/>
        <end position="143"/>
    </location>
</feature>
<keyword evidence="3" id="KW-1185">Reference proteome</keyword>